<comment type="caution">
    <text evidence="4">Lacks conserved residue(s) required for the propagation of feature annotation.</text>
</comment>
<comment type="subunit">
    <text evidence="4">Homodimer or homotetramer.</text>
</comment>
<organism evidence="8 9">
    <name type="scientific">Bacillus tropicus</name>
    <dbReference type="NCBI Taxonomy" id="2026188"/>
    <lineage>
        <taxon>Bacteria</taxon>
        <taxon>Bacillati</taxon>
        <taxon>Bacillota</taxon>
        <taxon>Bacilli</taxon>
        <taxon>Bacillales</taxon>
        <taxon>Bacillaceae</taxon>
        <taxon>Bacillus</taxon>
        <taxon>Bacillus cereus group</taxon>
    </lineage>
</organism>
<keyword evidence="9" id="KW-1185">Reference proteome</keyword>
<comment type="catalytic activity">
    <reaction evidence="4">
        <text>S-adenosyl 3-(methylsulfanyl)propylamine + putrescine = S-methyl-5'-thioadenosine + spermidine + H(+)</text>
        <dbReference type="Rhea" id="RHEA:12721"/>
        <dbReference type="ChEBI" id="CHEBI:15378"/>
        <dbReference type="ChEBI" id="CHEBI:17509"/>
        <dbReference type="ChEBI" id="CHEBI:57443"/>
        <dbReference type="ChEBI" id="CHEBI:57834"/>
        <dbReference type="ChEBI" id="CHEBI:326268"/>
        <dbReference type="EC" id="2.5.1.16"/>
    </reaction>
</comment>
<evidence type="ECO:0000256" key="2">
    <source>
        <dbReference type="ARBA" id="ARBA00022679"/>
    </source>
</evidence>
<dbReference type="HAMAP" id="MF_00198">
    <property type="entry name" value="Spermidine_synth"/>
    <property type="match status" value="1"/>
</dbReference>
<comment type="similarity">
    <text evidence="1 4">Belongs to the spermidine/spermine synthase family.</text>
</comment>
<feature type="binding site" evidence="4">
    <location>
        <position position="121"/>
    </location>
    <ligand>
        <name>S-methyl-5'-thioadenosine</name>
        <dbReference type="ChEBI" id="CHEBI:17509"/>
    </ligand>
</feature>
<feature type="active site" description="Proton acceptor" evidence="4 5">
    <location>
        <position position="246"/>
    </location>
</feature>
<dbReference type="SUPFAM" id="SSF53335">
    <property type="entry name" value="S-adenosyl-L-methionine-dependent methyltransferases"/>
    <property type="match status" value="1"/>
</dbReference>
<comment type="pathway">
    <text evidence="4">Amine and polyamine biosynthesis; spermidine biosynthesis; spermidine from putrescine: step 1/1.</text>
</comment>
<dbReference type="PROSITE" id="PS01330">
    <property type="entry name" value="PABS_1"/>
    <property type="match status" value="1"/>
</dbReference>
<comment type="function">
    <text evidence="4">Catalyzes the irreversible transfer of a propylamine group from the amino donor S-adenosylmethioninamine (decarboxy-AdoMet) to putrescine (1,4-diaminobutane) to yield spermidine.</text>
</comment>
<dbReference type="GO" id="GO:0004766">
    <property type="term" value="F:spermidine synthase activity"/>
    <property type="evidence" value="ECO:0007669"/>
    <property type="project" value="UniProtKB-EC"/>
</dbReference>
<proteinExistence type="inferred from homology"/>
<evidence type="ECO:0000313" key="9">
    <source>
        <dbReference type="Proteomes" id="UP000594791"/>
    </source>
</evidence>
<feature type="binding site" evidence="4">
    <location>
        <position position="150"/>
    </location>
    <ligand>
        <name>spermidine</name>
        <dbReference type="ChEBI" id="CHEBI:57834"/>
    </ligand>
</feature>
<keyword evidence="2 4" id="KW-0808">Transferase</keyword>
<dbReference type="InterPro" id="IPR001045">
    <property type="entry name" value="Spermi_synthase"/>
</dbReference>
<feature type="binding site" evidence="4">
    <location>
        <position position="194"/>
    </location>
    <ligand>
        <name>S-methyl-5'-thioadenosine</name>
        <dbReference type="ChEBI" id="CHEBI:17509"/>
    </ligand>
</feature>
<dbReference type="InterPro" id="IPR030374">
    <property type="entry name" value="PABS"/>
</dbReference>
<feature type="binding site" evidence="4">
    <location>
        <begin position="228"/>
        <end position="229"/>
    </location>
    <ligand>
        <name>S-methyl-5'-thioadenosine</name>
        <dbReference type="ChEBI" id="CHEBI:17509"/>
    </ligand>
</feature>
<reference evidence="8 9" key="1">
    <citation type="submission" date="2020-12" db="EMBL/GenBank/DDBJ databases">
        <title>FDA dAtabase for Regulatory Grade micrObial Sequences (FDA-ARGOS): Supporting development and validation of Infectious Disease Dx tests.</title>
        <authorList>
            <person name="Nelson B."/>
            <person name="Plummer A."/>
            <person name="Tallon L."/>
            <person name="Sadzewicz L."/>
            <person name="Zhao X."/>
            <person name="Boylan J."/>
            <person name="Ott S."/>
            <person name="Bowen H."/>
            <person name="Vavikolanu K."/>
            <person name="Mehta A."/>
            <person name="Aluvathingal J."/>
            <person name="Nadendla S."/>
            <person name="Myers T."/>
            <person name="Yan Y."/>
            <person name="Sichtig H."/>
        </authorList>
    </citation>
    <scope>NUCLEOTIDE SEQUENCE [LARGE SCALE GENOMIC DNA]</scope>
    <source>
        <strain evidence="8 9">FDAARGOS_920</strain>
    </source>
</reference>
<evidence type="ECO:0000256" key="1">
    <source>
        <dbReference type="ARBA" id="ARBA00007867"/>
    </source>
</evidence>
<dbReference type="PROSITE" id="PS51006">
    <property type="entry name" value="PABS_2"/>
    <property type="match status" value="1"/>
</dbReference>
<evidence type="ECO:0000256" key="3">
    <source>
        <dbReference type="ARBA" id="ARBA00023115"/>
    </source>
</evidence>
<sequence>MPKHRKQSKIKIYRITSYKKDKRSELDSDKFELEQQEIENKQDKHGKQGKQDKQDEQDKQDKQDEQDEQDKQDKQDKQVQTENVVIVPTDSHNLDIWDEISLKEIQAGEHTSLLNEKSNYQNINLVQVSDIRLYLDNQLQFSSVDEQIYHEALVHPIMAKVIDPKRVLILGGGDGLALREVLKYETVLHVDLVDLDEAMINMARNVPEIVSLNKNAFFDNRVNVHVCDAKEFLNSPSSLYDVIIIDFPDPATEVLSTLYTSELFARIATFLTEDGAFVCQSNSPADAPLVYWSIGNTIENAGLIVKSYHIIVPSFGTDWGFHIAANSSHILDQIEQLYVVPTPRTLPSLLFPLFQFKEEYLEQRNHALINSESNLILHQCYKQEMEF</sequence>
<dbReference type="PANTHER" id="PTHR43317">
    <property type="entry name" value="THERMOSPERMINE SYNTHASE ACAULIS5"/>
    <property type="match status" value="1"/>
</dbReference>
<protein>
    <recommendedName>
        <fullName evidence="4">Polyamine aminopropyltransferase</fullName>
    </recommendedName>
    <alternativeName>
        <fullName evidence="4">Putrescine aminopropyltransferase</fullName>
        <shortName evidence="4">PAPT</shortName>
    </alternativeName>
    <alternativeName>
        <fullName evidence="4">Spermidine synthase</fullName>
        <shortName evidence="4">SPDS</shortName>
        <shortName evidence="4">SPDSY</shortName>
        <ecNumber evidence="4">2.5.1.16</ecNumber>
    </alternativeName>
</protein>
<evidence type="ECO:0000259" key="7">
    <source>
        <dbReference type="PROSITE" id="PS51006"/>
    </source>
</evidence>
<keyword evidence="3 4" id="KW-0620">Polyamine biosynthesis</keyword>
<gene>
    <name evidence="4" type="primary">speE</name>
    <name evidence="8" type="ORF">I6G77_18445</name>
</gene>
<dbReference type="RefSeq" id="WP_042515878.1">
    <property type="nucleotide sequence ID" value="NZ_CP065739.1"/>
</dbReference>
<dbReference type="Pfam" id="PF01564">
    <property type="entry name" value="Spermine_synth"/>
    <property type="match status" value="1"/>
</dbReference>
<dbReference type="NCBIfam" id="NF002435">
    <property type="entry name" value="PRK01581.1"/>
    <property type="match status" value="1"/>
</dbReference>
<accession>A0A7T2QC97</accession>
<dbReference type="Gene3D" id="3.40.50.150">
    <property type="entry name" value="Vaccinia Virus protein VP39"/>
    <property type="match status" value="1"/>
</dbReference>
<evidence type="ECO:0000256" key="5">
    <source>
        <dbReference type="PROSITE-ProRule" id="PRU00354"/>
    </source>
</evidence>
<dbReference type="InterPro" id="IPR029063">
    <property type="entry name" value="SAM-dependent_MTases_sf"/>
</dbReference>
<dbReference type="EC" id="2.5.1.16" evidence="4"/>
<feature type="region of interest" description="Disordered" evidence="6">
    <location>
        <begin position="1"/>
        <end position="84"/>
    </location>
</feature>
<name>A0A7T2QC97_9BACI</name>
<feature type="domain" description="PABS" evidence="7">
    <location>
        <begin position="95"/>
        <end position="326"/>
    </location>
</feature>
<dbReference type="Proteomes" id="UP000594791">
    <property type="component" value="Chromosome"/>
</dbReference>
<evidence type="ECO:0000256" key="6">
    <source>
        <dbReference type="SAM" id="MobiDB-lite"/>
    </source>
</evidence>
<evidence type="ECO:0000313" key="8">
    <source>
        <dbReference type="EMBL" id="QPR76065.1"/>
    </source>
</evidence>
<feature type="compositionally biased region" description="Basic residues" evidence="6">
    <location>
        <begin position="1"/>
        <end position="12"/>
    </location>
</feature>
<feature type="compositionally biased region" description="Basic and acidic residues" evidence="6">
    <location>
        <begin position="18"/>
        <end position="79"/>
    </location>
</feature>
<feature type="binding site" evidence="4">
    <location>
        <position position="174"/>
    </location>
    <ligand>
        <name>spermidine</name>
        <dbReference type="ChEBI" id="CHEBI:57834"/>
    </ligand>
</feature>
<dbReference type="EMBL" id="CP065739">
    <property type="protein sequence ID" value="QPR76065.1"/>
    <property type="molecule type" value="Genomic_DNA"/>
</dbReference>
<dbReference type="CDD" id="cd02440">
    <property type="entry name" value="AdoMet_MTases"/>
    <property type="match status" value="1"/>
</dbReference>
<dbReference type="InterPro" id="IPR030373">
    <property type="entry name" value="PABS_CS"/>
</dbReference>
<evidence type="ECO:0000256" key="4">
    <source>
        <dbReference type="HAMAP-Rule" id="MF_00198"/>
    </source>
</evidence>
<keyword evidence="4" id="KW-0745">Spermidine biosynthesis</keyword>
<dbReference type="PANTHER" id="PTHR43317:SF1">
    <property type="entry name" value="THERMOSPERMINE SYNTHASE ACAULIS5"/>
    <property type="match status" value="1"/>
</dbReference>